<evidence type="ECO:0000313" key="2">
    <source>
        <dbReference type="EMBL" id="ADL59309.1"/>
    </source>
</evidence>
<dbReference type="InterPro" id="IPR012347">
    <property type="entry name" value="Ferritin-like"/>
</dbReference>
<organism evidence="2 3">
    <name type="scientific">Methanothermobacter marburgensis (strain ATCC BAA-927 / DSM 2133 / JCM 14651 / NBRC 100331 / OCM 82 / Marburg)</name>
    <name type="common">Methanobacterium thermoautotrophicum</name>
    <dbReference type="NCBI Taxonomy" id="79929"/>
    <lineage>
        <taxon>Archaea</taxon>
        <taxon>Methanobacteriati</taxon>
        <taxon>Methanobacteriota</taxon>
        <taxon>Methanomada group</taxon>
        <taxon>Methanobacteria</taxon>
        <taxon>Methanobacteriales</taxon>
        <taxon>Methanobacteriaceae</taxon>
        <taxon>Methanothermobacter</taxon>
    </lineage>
</organism>
<dbReference type="PANTHER" id="PTHR43339:SF1">
    <property type="entry name" value="RUBRERYTHRIN"/>
    <property type="match status" value="1"/>
</dbReference>
<dbReference type="STRING" id="79929.MTBMA_c17410"/>
<accession>D9PYL1</accession>
<dbReference type="SUPFAM" id="SSF47240">
    <property type="entry name" value="Ferritin-like"/>
    <property type="match status" value="1"/>
</dbReference>
<protein>
    <submittedName>
        <fullName evidence="2">Rubrerythrin</fullName>
    </submittedName>
</protein>
<reference key="1">
    <citation type="submission" date="2009-08" db="EMBL/GenBank/DDBJ databases">
        <title>The genome sequence of Methanothermobacter marburgensis.</title>
        <authorList>
            <person name="Kaster A."/>
            <person name="Seedorf H."/>
            <person name="Goenrich M."/>
            <person name="Wiezer A."/>
            <person name="Liesegang H."/>
            <person name="Thauer R."/>
            <person name="Gottschalk G."/>
        </authorList>
    </citation>
    <scope>NUCLEOTIDE SEQUENCE</scope>
    <source>
        <strain>Marburg</strain>
    </source>
</reference>
<dbReference type="HOGENOM" id="CLU_113705_0_0_2"/>
<name>D9PYL1_METTM</name>
<keyword evidence="3" id="KW-1185">Reference proteome</keyword>
<dbReference type="InterPro" id="IPR009040">
    <property type="entry name" value="Ferritin-like_diiron"/>
</dbReference>
<reference evidence="2 3" key="2">
    <citation type="journal article" date="2010" name="J. Bacteriol.">
        <title>Complete genome sequence of Methanothermobacter marburgensis, a methanoarchaeon model organism.</title>
        <authorList>
            <person name="Liesegang H."/>
            <person name="Kaster A.K."/>
            <person name="Wiezer A."/>
            <person name="Goenrich M."/>
            <person name="Wollherr A."/>
            <person name="Seedorf H."/>
            <person name="Gottschalk G."/>
            <person name="Thauer R.K."/>
        </authorList>
    </citation>
    <scope>NUCLEOTIDE SEQUENCE [LARGE SCALE GENOMIC DNA]</scope>
    <source>
        <strain evidence="3">ATCC BAA-927 / DSM 2133 / JCM 14651 / NBRC 100331 / OCM 82 / Marburg</strain>
    </source>
</reference>
<sequence>MNENRTGICRDTEIEKVVDANFRGECSEVGMYLAMARQAQREGLPEVAEALRTIALEEAEHAARFAELNGVIRDNLKENIEMMLEGEEAASREKGEAALRATECGVDEARDFFHESSRDEGRHARMLRGILERYFKG</sequence>
<proteinExistence type="predicted"/>
<dbReference type="CDD" id="cd01046">
    <property type="entry name" value="Rubrerythrin_like"/>
    <property type="match status" value="1"/>
</dbReference>
<dbReference type="InterPro" id="IPR009078">
    <property type="entry name" value="Ferritin-like_SF"/>
</dbReference>
<dbReference type="InterPro" id="IPR052773">
    <property type="entry name" value="Anaerobic_Peroxidase-Rel"/>
</dbReference>
<dbReference type="PANTHER" id="PTHR43339">
    <property type="entry name" value="RUBRERYTHRIN-RELATED"/>
    <property type="match status" value="1"/>
</dbReference>
<dbReference type="GO" id="GO:0016491">
    <property type="term" value="F:oxidoreductase activity"/>
    <property type="evidence" value="ECO:0007669"/>
    <property type="project" value="InterPro"/>
</dbReference>
<gene>
    <name evidence="2" type="primary">fprB</name>
    <name evidence="2" type="ordered locus">MTBMA_c17410</name>
</gene>
<dbReference type="GeneID" id="9705452"/>
<dbReference type="OrthoDB" id="147647at2157"/>
<dbReference type="GeneID" id="43707532"/>
<dbReference type="PaxDb" id="79929-MTBMA_c17410"/>
<dbReference type="InterPro" id="IPR003251">
    <property type="entry name" value="Rr_diiron-bd_dom"/>
</dbReference>
<dbReference type="AlphaFoldDB" id="D9PYL1"/>
<dbReference type="RefSeq" id="WP_013296519.1">
    <property type="nucleotide sequence ID" value="NC_014408.1"/>
</dbReference>
<evidence type="ECO:0000313" key="3">
    <source>
        <dbReference type="Proteomes" id="UP000000345"/>
    </source>
</evidence>
<dbReference type="Proteomes" id="UP000000345">
    <property type="component" value="Chromosome"/>
</dbReference>
<dbReference type="PATRIC" id="fig|79929.8.peg.1678"/>
<dbReference type="PROSITE" id="PS50905">
    <property type="entry name" value="FERRITIN_LIKE"/>
    <property type="match status" value="1"/>
</dbReference>
<dbReference type="InterPro" id="IPR045236">
    <property type="entry name" value="RevRr_diiron-bd_dom"/>
</dbReference>
<dbReference type="Gene3D" id="1.20.1260.10">
    <property type="match status" value="1"/>
</dbReference>
<feature type="domain" description="Ferritin-like diiron" evidence="1">
    <location>
        <begin position="8"/>
        <end position="137"/>
    </location>
</feature>
<dbReference type="GO" id="GO:0005506">
    <property type="term" value="F:iron ion binding"/>
    <property type="evidence" value="ECO:0007669"/>
    <property type="project" value="InterPro"/>
</dbReference>
<dbReference type="EMBL" id="CP001710">
    <property type="protein sequence ID" value="ADL59309.1"/>
    <property type="molecule type" value="Genomic_DNA"/>
</dbReference>
<dbReference type="Pfam" id="PF02915">
    <property type="entry name" value="Rubrerythrin"/>
    <property type="match status" value="1"/>
</dbReference>
<dbReference type="KEGG" id="mmg:MTBMA_c17410"/>
<evidence type="ECO:0000259" key="1">
    <source>
        <dbReference type="PROSITE" id="PS50905"/>
    </source>
</evidence>